<keyword evidence="1" id="KW-0812">Transmembrane</keyword>
<evidence type="ECO:0000313" key="3">
    <source>
        <dbReference type="Proteomes" id="UP000176850"/>
    </source>
</evidence>
<dbReference type="PANTHER" id="PTHR37304">
    <property type="entry name" value="MEMBRANE PROTEIN-RELATED"/>
    <property type="match status" value="1"/>
</dbReference>
<dbReference type="Proteomes" id="UP000176850">
    <property type="component" value="Unassembled WGS sequence"/>
</dbReference>
<dbReference type="EMBL" id="MFZH01000012">
    <property type="protein sequence ID" value="OGK19399.1"/>
    <property type="molecule type" value="Genomic_DNA"/>
</dbReference>
<dbReference type="AlphaFoldDB" id="A0A1F7GKG2"/>
<comment type="caution">
    <text evidence="2">The sequence shown here is derived from an EMBL/GenBank/DDBJ whole genome shotgun (WGS) entry which is preliminary data.</text>
</comment>
<keyword evidence="1" id="KW-0472">Membrane</keyword>
<proteinExistence type="predicted"/>
<name>A0A1F7GKG2_9BACT</name>
<evidence type="ECO:0000313" key="2">
    <source>
        <dbReference type="EMBL" id="OGK19399.1"/>
    </source>
</evidence>
<organism evidence="2 3">
    <name type="scientific">Candidatus Roizmanbacteria bacterium RIFCSPHIGHO2_01_FULL_39_24</name>
    <dbReference type="NCBI Taxonomy" id="1802032"/>
    <lineage>
        <taxon>Bacteria</taxon>
        <taxon>Candidatus Roizmaniibacteriota</taxon>
    </lineage>
</organism>
<keyword evidence="1" id="KW-1133">Transmembrane helix</keyword>
<reference evidence="2 3" key="1">
    <citation type="journal article" date="2016" name="Nat. Commun.">
        <title>Thousands of microbial genomes shed light on interconnected biogeochemical processes in an aquifer system.</title>
        <authorList>
            <person name="Anantharaman K."/>
            <person name="Brown C.T."/>
            <person name="Hug L.A."/>
            <person name="Sharon I."/>
            <person name="Castelle C.J."/>
            <person name="Probst A.J."/>
            <person name="Thomas B.C."/>
            <person name="Singh A."/>
            <person name="Wilkins M.J."/>
            <person name="Karaoz U."/>
            <person name="Brodie E.L."/>
            <person name="Williams K.H."/>
            <person name="Hubbard S.S."/>
            <person name="Banfield J.F."/>
        </authorList>
    </citation>
    <scope>NUCLEOTIDE SEQUENCE [LARGE SCALE GENOMIC DNA]</scope>
</reference>
<dbReference type="Pfam" id="PF04070">
    <property type="entry name" value="DUF378"/>
    <property type="match status" value="1"/>
</dbReference>
<feature type="transmembrane region" description="Helical" evidence="1">
    <location>
        <begin position="7"/>
        <end position="32"/>
    </location>
</feature>
<gene>
    <name evidence="2" type="ORF">A2799_02675</name>
</gene>
<dbReference type="InterPro" id="IPR007211">
    <property type="entry name" value="DUF378"/>
</dbReference>
<evidence type="ECO:0000256" key="1">
    <source>
        <dbReference type="SAM" id="Phobius"/>
    </source>
</evidence>
<sequence>MNKSLHMATYLLVVVGALNWGLMGLFDINLVSSLLGDGTMLEKIVYILVGLSAVIDVMMHMSYCKMCSSKK</sequence>
<evidence type="ECO:0008006" key="4">
    <source>
        <dbReference type="Google" id="ProtNLM"/>
    </source>
</evidence>
<dbReference type="PANTHER" id="PTHR37304:SF1">
    <property type="entry name" value="MEMBRANE PROTEIN"/>
    <property type="match status" value="1"/>
</dbReference>
<protein>
    <recommendedName>
        <fullName evidence="4">DUF378 domain-containing protein</fullName>
    </recommendedName>
</protein>
<feature type="transmembrane region" description="Helical" evidence="1">
    <location>
        <begin position="44"/>
        <end position="63"/>
    </location>
</feature>
<accession>A0A1F7GKG2</accession>